<keyword evidence="3" id="KW-1185">Reference proteome</keyword>
<sequence length="161" mass="18118">MYWLVVSLCKLAAIAIGGGGKTVSAGDITDKEEELRCKVIIYNGITYRRGNMSDEKLRKCALEIQRYNMHQQALYSELGDGAVRNTYVFDQPFGKLPNDTTCYSQEDESTLKIYNVTLYCETQVMVNHSISKSRSILALLLPQHFCDATLPAHKFDNLGPQ</sequence>
<gene>
    <name evidence="2" type="ORF">GPUH_LOCUS14872</name>
</gene>
<dbReference type="AlphaFoldDB" id="A0A183E1N1"/>
<dbReference type="WBParaSite" id="GPUH_0001489101-mRNA-1">
    <property type="protein sequence ID" value="GPUH_0001489101-mRNA-1"/>
    <property type="gene ID" value="GPUH_0001489101"/>
</dbReference>
<keyword evidence="1" id="KW-0732">Signal</keyword>
<dbReference type="Proteomes" id="UP000271098">
    <property type="component" value="Unassembled WGS sequence"/>
</dbReference>
<accession>A0A183E1N1</accession>
<protein>
    <submittedName>
        <fullName evidence="4">Salivary lipocalin</fullName>
    </submittedName>
</protein>
<dbReference type="EMBL" id="UYRT01081743">
    <property type="protein sequence ID" value="VDN24931.1"/>
    <property type="molecule type" value="Genomic_DNA"/>
</dbReference>
<evidence type="ECO:0000313" key="3">
    <source>
        <dbReference type="Proteomes" id="UP000271098"/>
    </source>
</evidence>
<evidence type="ECO:0000313" key="4">
    <source>
        <dbReference type="WBParaSite" id="GPUH_0001489101-mRNA-1"/>
    </source>
</evidence>
<organism evidence="4">
    <name type="scientific">Gongylonema pulchrum</name>
    <dbReference type="NCBI Taxonomy" id="637853"/>
    <lineage>
        <taxon>Eukaryota</taxon>
        <taxon>Metazoa</taxon>
        <taxon>Ecdysozoa</taxon>
        <taxon>Nematoda</taxon>
        <taxon>Chromadorea</taxon>
        <taxon>Rhabditida</taxon>
        <taxon>Spirurina</taxon>
        <taxon>Spiruromorpha</taxon>
        <taxon>Spiruroidea</taxon>
        <taxon>Gongylonematidae</taxon>
        <taxon>Gongylonema</taxon>
    </lineage>
</organism>
<reference evidence="4" key="1">
    <citation type="submission" date="2016-06" db="UniProtKB">
        <authorList>
            <consortium name="WormBaseParasite"/>
        </authorList>
    </citation>
    <scope>IDENTIFICATION</scope>
</reference>
<name>A0A183E1N1_9BILA</name>
<reference evidence="2 3" key="2">
    <citation type="submission" date="2018-11" db="EMBL/GenBank/DDBJ databases">
        <authorList>
            <consortium name="Pathogen Informatics"/>
        </authorList>
    </citation>
    <scope>NUCLEOTIDE SEQUENCE [LARGE SCALE GENOMIC DNA]</scope>
</reference>
<feature type="chain" id="PRO_5043138965" evidence="1">
    <location>
        <begin position="20"/>
        <end position="161"/>
    </location>
</feature>
<evidence type="ECO:0000256" key="1">
    <source>
        <dbReference type="SAM" id="SignalP"/>
    </source>
</evidence>
<feature type="signal peptide" evidence="1">
    <location>
        <begin position="1"/>
        <end position="19"/>
    </location>
</feature>
<proteinExistence type="predicted"/>
<evidence type="ECO:0000313" key="2">
    <source>
        <dbReference type="EMBL" id="VDN24931.1"/>
    </source>
</evidence>